<organism evidence="7 8">
    <name type="scientific">Yersinia entomophaga</name>
    <dbReference type="NCBI Taxonomy" id="935293"/>
    <lineage>
        <taxon>Bacteria</taxon>
        <taxon>Pseudomonadati</taxon>
        <taxon>Pseudomonadota</taxon>
        <taxon>Gammaproteobacteria</taxon>
        <taxon>Enterobacterales</taxon>
        <taxon>Yersiniaceae</taxon>
        <taxon>Yersinia</taxon>
    </lineage>
</organism>
<evidence type="ECO:0000259" key="6">
    <source>
        <dbReference type="Pfam" id="PF00345"/>
    </source>
</evidence>
<dbReference type="PANTHER" id="PTHR30251">
    <property type="entry name" value="PILUS ASSEMBLY CHAPERONE"/>
    <property type="match status" value="1"/>
</dbReference>
<keyword evidence="4" id="KW-0574">Periplasm</keyword>
<evidence type="ECO:0000256" key="5">
    <source>
        <dbReference type="ARBA" id="ARBA00023186"/>
    </source>
</evidence>
<dbReference type="SUPFAM" id="SSF49584">
    <property type="entry name" value="Periplasmic chaperone C-domain"/>
    <property type="match status" value="1"/>
</dbReference>
<evidence type="ECO:0000313" key="8">
    <source>
        <dbReference type="Proteomes" id="UP000266744"/>
    </source>
</evidence>
<proteinExistence type="inferred from homology"/>
<dbReference type="Pfam" id="PF00345">
    <property type="entry name" value="PapD_N"/>
    <property type="match status" value="1"/>
</dbReference>
<dbReference type="InterPro" id="IPR016147">
    <property type="entry name" value="Pili_assmbl_chaperone_N"/>
</dbReference>
<dbReference type="InterPro" id="IPR008962">
    <property type="entry name" value="PapD-like_sf"/>
</dbReference>
<keyword evidence="5" id="KW-0143">Chaperone</keyword>
<dbReference type="EMBL" id="CP010029">
    <property type="protein sequence ID" value="ANI30702.1"/>
    <property type="molecule type" value="Genomic_DNA"/>
</dbReference>
<dbReference type="Gene3D" id="2.60.40.10">
    <property type="entry name" value="Immunoglobulins"/>
    <property type="match status" value="1"/>
</dbReference>
<evidence type="ECO:0000256" key="3">
    <source>
        <dbReference type="ARBA" id="ARBA00022729"/>
    </source>
</evidence>
<dbReference type="NCBIfam" id="NF007392">
    <property type="entry name" value="PRK09918.1"/>
    <property type="match status" value="1"/>
</dbReference>
<dbReference type="InterPro" id="IPR036316">
    <property type="entry name" value="Pili_assmbl_chap_C_dom_sf"/>
</dbReference>
<dbReference type="Proteomes" id="UP000266744">
    <property type="component" value="Chromosome"/>
</dbReference>
<accession>A0ABN4PYU2</accession>
<keyword evidence="3" id="KW-0732">Signal</keyword>
<comment type="similarity">
    <text evidence="2">Belongs to the periplasmic pilus chaperone family.</text>
</comment>
<dbReference type="InterPro" id="IPR050643">
    <property type="entry name" value="Periplasmic_pilus_chap"/>
</dbReference>
<evidence type="ECO:0000256" key="2">
    <source>
        <dbReference type="ARBA" id="ARBA00007399"/>
    </source>
</evidence>
<comment type="subcellular location">
    <subcellularLocation>
        <location evidence="1">Periplasm</location>
    </subcellularLocation>
</comment>
<keyword evidence="8" id="KW-1185">Reference proteome</keyword>
<name>A0ABN4PYU2_YERET</name>
<gene>
    <name evidence="7" type="ORF">PL78_12830</name>
</gene>
<reference evidence="8" key="1">
    <citation type="journal article" date="2016" name="Toxins">
        <title>The Draft Genome Sequence of the Yersinia entomophaga Entomopathogenic Type Strain MH96T.</title>
        <authorList>
            <person name="Hurst M.R."/>
            <person name="Beattie A."/>
            <person name="Altermann E."/>
            <person name="Moraga R.M."/>
            <person name="Harper L.A."/>
            <person name="Calder J."/>
            <person name="Laugraud A."/>
        </authorList>
    </citation>
    <scope>NUCLEOTIDE SEQUENCE [LARGE SCALE GENOMIC DNA]</scope>
    <source>
        <strain evidence="8">MH96</strain>
    </source>
</reference>
<protein>
    <recommendedName>
        <fullName evidence="6">Pili assembly chaperone N-terminal domain-containing protein</fullName>
    </recommendedName>
</protein>
<evidence type="ECO:0000313" key="7">
    <source>
        <dbReference type="EMBL" id="ANI30702.1"/>
    </source>
</evidence>
<sequence>MQINDSVIVINTAEGEATTTLTNKAANPVMLHSSVEFVAEDTAEKVIVTPSVARIEAGETQMVRFFLKDEFRNSLTQQTMVRAIFQNIPPKGKNNVRLTIRHNIPLIIHPSGLATHNKPWEFLKFSRNAQGNILVKNEGDYVVRLSNSIELQPGKGAAELTQNYILPGKSLVAITDKAFKGQANSVRIQPANLYGYITESYSSELK</sequence>
<dbReference type="PANTHER" id="PTHR30251:SF3">
    <property type="entry name" value="FIMBRIAL CHAPARONE PROTEIN"/>
    <property type="match status" value="1"/>
</dbReference>
<evidence type="ECO:0000256" key="1">
    <source>
        <dbReference type="ARBA" id="ARBA00004418"/>
    </source>
</evidence>
<evidence type="ECO:0000256" key="4">
    <source>
        <dbReference type="ARBA" id="ARBA00022764"/>
    </source>
</evidence>
<dbReference type="InterPro" id="IPR013783">
    <property type="entry name" value="Ig-like_fold"/>
</dbReference>
<feature type="domain" description="Pili assembly chaperone N-terminal" evidence="6">
    <location>
        <begin position="1"/>
        <end position="113"/>
    </location>
</feature>
<dbReference type="SUPFAM" id="SSF49354">
    <property type="entry name" value="PapD-like"/>
    <property type="match status" value="1"/>
</dbReference>